<dbReference type="PANTHER" id="PTHR43056:SF10">
    <property type="entry name" value="COCE_NOND FAMILY, PUTATIVE (AFU_ORTHOLOGUE AFUA_7G00600)-RELATED"/>
    <property type="match status" value="1"/>
</dbReference>
<dbReference type="InterPro" id="IPR000383">
    <property type="entry name" value="Xaa-Pro-like_dom"/>
</dbReference>
<dbReference type="Pfam" id="PF08530">
    <property type="entry name" value="PepX_C"/>
    <property type="match status" value="1"/>
</dbReference>
<keyword evidence="4" id="KW-1185">Reference proteome</keyword>
<evidence type="ECO:0000259" key="2">
    <source>
        <dbReference type="SMART" id="SM00939"/>
    </source>
</evidence>
<proteinExistence type="predicted"/>
<comment type="caution">
    <text evidence="3">The sequence shown here is derived from an EMBL/GenBank/DDBJ whole genome shotgun (WGS) entry which is preliminary data.</text>
</comment>
<protein>
    <recommendedName>
        <fullName evidence="2">Xaa-Pro dipeptidyl-peptidase C-terminal domain-containing protein</fullName>
    </recommendedName>
</protein>
<reference evidence="3 4" key="1">
    <citation type="submission" date="2017-03" db="EMBL/GenBank/DDBJ databases">
        <title>Draft genome sequence of Streptomyces scabrisporus NF3, endophyte isolated from Amphipterygium adstringens.</title>
        <authorList>
            <person name="Vazquez M."/>
            <person name="Ceapa C.D."/>
            <person name="Rodriguez Luna D."/>
            <person name="Sanchez Esquivel S."/>
        </authorList>
    </citation>
    <scope>NUCLEOTIDE SEQUENCE [LARGE SCALE GENOMIC DNA]</scope>
    <source>
        <strain evidence="3 4">NF3</strain>
    </source>
</reference>
<dbReference type="AlphaFoldDB" id="A0A1T3NQ40"/>
<dbReference type="Gene3D" id="3.40.50.1820">
    <property type="entry name" value="alpha/beta hydrolase"/>
    <property type="match status" value="1"/>
</dbReference>
<dbReference type="InterPro" id="IPR013736">
    <property type="entry name" value="Xaa-Pro_dipept_C"/>
</dbReference>
<accession>A0A1T3NQ40</accession>
<evidence type="ECO:0000313" key="3">
    <source>
        <dbReference type="EMBL" id="OPC79023.1"/>
    </source>
</evidence>
<dbReference type="SUPFAM" id="SSF49785">
    <property type="entry name" value="Galactose-binding domain-like"/>
    <property type="match status" value="1"/>
</dbReference>
<dbReference type="GO" id="GO:0008239">
    <property type="term" value="F:dipeptidyl-peptidase activity"/>
    <property type="evidence" value="ECO:0007669"/>
    <property type="project" value="InterPro"/>
</dbReference>
<dbReference type="STRING" id="159449.B4N89_33505"/>
<dbReference type="EMBL" id="MWQN01000002">
    <property type="protein sequence ID" value="OPC79023.1"/>
    <property type="molecule type" value="Genomic_DNA"/>
</dbReference>
<feature type="domain" description="Xaa-Pro dipeptidyl-peptidase C-terminal" evidence="2">
    <location>
        <begin position="373"/>
        <end position="647"/>
    </location>
</feature>
<dbReference type="InterPro" id="IPR029058">
    <property type="entry name" value="AB_hydrolase_fold"/>
</dbReference>
<dbReference type="InterPro" id="IPR005674">
    <property type="entry name" value="CocE/Ser_esterase"/>
</dbReference>
<keyword evidence="1" id="KW-0378">Hydrolase</keyword>
<dbReference type="SUPFAM" id="SSF53474">
    <property type="entry name" value="alpha/beta-Hydrolases"/>
    <property type="match status" value="1"/>
</dbReference>
<dbReference type="InterPro" id="IPR008979">
    <property type="entry name" value="Galactose-bd-like_sf"/>
</dbReference>
<dbReference type="Proteomes" id="UP000190037">
    <property type="component" value="Unassembled WGS sequence"/>
</dbReference>
<dbReference type="SMART" id="SM00939">
    <property type="entry name" value="PepX_C"/>
    <property type="match status" value="1"/>
</dbReference>
<dbReference type="NCBIfam" id="TIGR00976">
    <property type="entry name" value="CocE_NonD"/>
    <property type="match status" value="1"/>
</dbReference>
<dbReference type="RefSeq" id="WP_143658174.1">
    <property type="nucleotide sequence ID" value="NZ_MWQN01000002.1"/>
</dbReference>
<dbReference type="OrthoDB" id="5240615at2"/>
<dbReference type="PANTHER" id="PTHR43056">
    <property type="entry name" value="PEPTIDASE S9 PROLYL OLIGOPEPTIDASE"/>
    <property type="match status" value="1"/>
</dbReference>
<dbReference type="Gene3D" id="1.10.3020.10">
    <property type="entry name" value="alpha-amino acid ester hydrolase ( Helical cap domain)"/>
    <property type="match status" value="1"/>
</dbReference>
<dbReference type="InterPro" id="IPR050585">
    <property type="entry name" value="Xaa-Pro_dipeptidyl-ppase/CocE"/>
</dbReference>
<evidence type="ECO:0000256" key="1">
    <source>
        <dbReference type="ARBA" id="ARBA00022801"/>
    </source>
</evidence>
<organism evidence="3 4">
    <name type="scientific">Embleya scabrispora</name>
    <dbReference type="NCBI Taxonomy" id="159449"/>
    <lineage>
        <taxon>Bacteria</taxon>
        <taxon>Bacillati</taxon>
        <taxon>Actinomycetota</taxon>
        <taxon>Actinomycetes</taxon>
        <taxon>Kitasatosporales</taxon>
        <taxon>Streptomycetaceae</taxon>
        <taxon>Embleya</taxon>
    </lineage>
</organism>
<name>A0A1T3NQ40_9ACTN</name>
<gene>
    <name evidence="3" type="ORF">B4N89_33505</name>
</gene>
<dbReference type="Gene3D" id="2.60.120.260">
    <property type="entry name" value="Galactose-binding domain-like"/>
    <property type="match status" value="1"/>
</dbReference>
<evidence type="ECO:0000313" key="4">
    <source>
        <dbReference type="Proteomes" id="UP000190037"/>
    </source>
</evidence>
<sequence>MSVHIRRQRATRHTAARRRLAVSLGSVLALVAALFGAVPAGSTPAAATPLVQGSVAQYGVATQLNVPVTMADGTVLRADVRTPAAAGTTTPAAGSFPVLLIQTPYGRGGVEAELSWFTQRGYITVSADVRGTGTSAGSWSPWAPIEGQDGAALANWAAALPHADGKVGLYGGSYAGINQIMTAAAVGPNSPIKAIFPLVAGNDLYRELVTMGGIPDSQFMSFWLTYTGISHMTAPLAEALREGSTQNILDTLTLEIQHLGGVAQSNLPILTGLLGGGAQAYDGTFWQQRRPADMLASVVANGVPAFLVGGWYDLFQRGALMNYAGLQNAWAGRPVGAPMTADQPVTDRYQLLMGPWYHDPRQDPTLDLPALHLRWYDKWLKGIDTGITGAANPNPLHVKELGTNRWLDTRAYPFTGADPTRLYLDKGRTGSAPASANDGGLSTTAPTANGSEWISWTANNSPCTRSTAQWLGGFIKDPACTDSNTARETGTGSLVYTTAPMTETKVLAGPIGATLYAQSNTPETHWVVTVTDVAPDGSSVPLSSGALAGSHRAIDPAKSWYAPDGSMLMPYHPSTQATTSSVPTNQVVRYDVEVFPTFASIAPGHRIRVNITTADTPHLSATLTQTPGLLAGIWQLKSGPANPSSVTIPLAPASAFGTACTSVCP</sequence>
<dbReference type="Pfam" id="PF02129">
    <property type="entry name" value="Peptidase_S15"/>
    <property type="match status" value="1"/>
</dbReference>